<feature type="domain" description="Gp5/Type VI secretion system Vgr protein OB-fold" evidence="1">
    <location>
        <begin position="383"/>
        <end position="456"/>
    </location>
</feature>
<reference evidence="2 3" key="1">
    <citation type="submission" date="2023-07" db="EMBL/GenBank/DDBJ databases">
        <title>Sequencing the genomes of 1000 actinobacteria strains.</title>
        <authorList>
            <person name="Klenk H.-P."/>
        </authorList>
    </citation>
    <scope>NUCLEOTIDE SEQUENCE [LARGE SCALE GENOMIC DNA]</scope>
    <source>
        <strain evidence="2 3">DSM 43749</strain>
    </source>
</reference>
<keyword evidence="3" id="KW-1185">Reference proteome</keyword>
<organism evidence="2 3">
    <name type="scientific">Saccharothrix longispora</name>
    <dbReference type="NCBI Taxonomy" id="33920"/>
    <lineage>
        <taxon>Bacteria</taxon>
        <taxon>Bacillati</taxon>
        <taxon>Actinomycetota</taxon>
        <taxon>Actinomycetes</taxon>
        <taxon>Pseudonocardiales</taxon>
        <taxon>Pseudonocardiaceae</taxon>
        <taxon>Saccharothrix</taxon>
    </lineage>
</organism>
<dbReference type="Pfam" id="PF04717">
    <property type="entry name" value="Phage_base_V"/>
    <property type="match status" value="1"/>
</dbReference>
<dbReference type="Pfam" id="PF05954">
    <property type="entry name" value="Phage_GPD"/>
    <property type="match status" value="1"/>
</dbReference>
<sequence>MSQVGRSFAASFAVKAGGLPESWQNDLVGCVVDENAGLPDAAVLTYRDPHHEVLAKGGITIGTKVEVSVTTVSGGAAEVLFTGEVTALEVDADSTGSFTVIRAMNKAHRLFRGRRVAAFTNATVRQVVREVVRAAGLRPGRIDVPVVTYPHLSQPGISDWDFLQLLAQEHGAVVRVDARGVLDFVRPAAASGAPSPGTSADASPFVLQLGRNLMSLRASLTSADQVAEVEVRGWNVRTKKAAVGTSPAIASRTAVPGLRPGVVTAAFGTAAKALVFDTPYGTDAEAKAVARSLAAAVSAGFAEIEAVAEGEPKLRAGVPVAVGGAGTEFDGKYTATSVRHELDPHHGYRSVVTVSTSPDRSLAGLAMGANATARPIRMPGLATGVVTDIREAGGERGWVKLTFPWLDDAYVTDWVRTVQLGGVRGGGVFSPEVNDEVLVGFEQGSLDRPYVLGGLYNGVDGPARHDVPLVDPTSGRVNRRSLVSRTGNRLELLDGRTASGVRIASGDQRLEIRLDELTGQVAVEVRGGRHVFGAITLDRRGITVDAKRGDLVLKGNTVSVEATTGLALTGADVAVEGVKTEVVGRATAVVKGAVLHLNPPFPV</sequence>
<accession>A0ABU1PNW9</accession>
<protein>
    <submittedName>
        <fullName evidence="2">Phage protein D</fullName>
    </submittedName>
</protein>
<evidence type="ECO:0000259" key="1">
    <source>
        <dbReference type="Pfam" id="PF04717"/>
    </source>
</evidence>
<evidence type="ECO:0000313" key="3">
    <source>
        <dbReference type="Proteomes" id="UP001268819"/>
    </source>
</evidence>
<dbReference type="EMBL" id="JAVDSG010000001">
    <property type="protein sequence ID" value="MDR6591913.1"/>
    <property type="molecule type" value="Genomic_DNA"/>
</dbReference>
<dbReference type="Proteomes" id="UP001268819">
    <property type="component" value="Unassembled WGS sequence"/>
</dbReference>
<gene>
    <name evidence="2" type="ORF">J2S66_000297</name>
</gene>
<dbReference type="InterPro" id="IPR006531">
    <property type="entry name" value="Gp5/Vgr_OB"/>
</dbReference>
<dbReference type="SUPFAM" id="SSF69279">
    <property type="entry name" value="Phage tail proteins"/>
    <property type="match status" value="1"/>
</dbReference>
<evidence type="ECO:0000313" key="2">
    <source>
        <dbReference type="EMBL" id="MDR6591913.1"/>
    </source>
</evidence>
<proteinExistence type="predicted"/>
<dbReference type="NCBIfam" id="NF033848">
    <property type="entry name" value="VgrG_rel"/>
    <property type="match status" value="1"/>
</dbReference>
<dbReference type="SUPFAM" id="SSF69255">
    <property type="entry name" value="gp5 N-terminal domain-like"/>
    <property type="match status" value="1"/>
</dbReference>
<comment type="caution">
    <text evidence="2">The sequence shown here is derived from an EMBL/GenBank/DDBJ whole genome shotgun (WGS) entry which is preliminary data.</text>
</comment>
<dbReference type="InterPro" id="IPR047702">
    <property type="entry name" value="VgrG-rel"/>
</dbReference>
<dbReference type="RefSeq" id="WP_310302776.1">
    <property type="nucleotide sequence ID" value="NZ_BAAAXB010000001.1"/>
</dbReference>
<name>A0ABU1PNW9_9PSEU</name>
<dbReference type="Gene3D" id="2.40.50.230">
    <property type="entry name" value="Gp5 N-terminal domain"/>
    <property type="match status" value="1"/>
</dbReference>
<dbReference type="InterPro" id="IPR037026">
    <property type="entry name" value="Vgr_OB-fold_dom_sf"/>
</dbReference>